<comment type="caution">
    <text evidence="9">The sequence shown here is derived from an EMBL/GenBank/DDBJ whole genome shotgun (WGS) entry which is preliminary data.</text>
</comment>
<evidence type="ECO:0000256" key="1">
    <source>
        <dbReference type="ARBA" id="ARBA00004651"/>
    </source>
</evidence>
<evidence type="ECO:0000259" key="8">
    <source>
        <dbReference type="PROSITE" id="PS50850"/>
    </source>
</evidence>
<dbReference type="InterPro" id="IPR011701">
    <property type="entry name" value="MFS"/>
</dbReference>
<dbReference type="Proteomes" id="UP000475214">
    <property type="component" value="Unassembled WGS sequence"/>
</dbReference>
<dbReference type="Gene3D" id="1.20.1250.20">
    <property type="entry name" value="MFS general substrate transporter like domains"/>
    <property type="match status" value="1"/>
</dbReference>
<name>A0A6L9SE42_9ACTN</name>
<feature type="compositionally biased region" description="Basic and acidic residues" evidence="6">
    <location>
        <begin position="212"/>
        <end position="238"/>
    </location>
</feature>
<dbReference type="AlphaFoldDB" id="A0A6L9SE42"/>
<evidence type="ECO:0000256" key="3">
    <source>
        <dbReference type="ARBA" id="ARBA00022692"/>
    </source>
</evidence>
<evidence type="ECO:0000313" key="9">
    <source>
        <dbReference type="EMBL" id="NEE02894.1"/>
    </source>
</evidence>
<protein>
    <submittedName>
        <fullName evidence="9">MFS transporter</fullName>
    </submittedName>
</protein>
<dbReference type="SUPFAM" id="SSF103473">
    <property type="entry name" value="MFS general substrate transporter"/>
    <property type="match status" value="1"/>
</dbReference>
<dbReference type="Pfam" id="PF07690">
    <property type="entry name" value="MFS_1"/>
    <property type="match status" value="1"/>
</dbReference>
<organism evidence="9 10">
    <name type="scientific">Phytoactinopolyspora halotolerans</name>
    <dbReference type="NCBI Taxonomy" id="1981512"/>
    <lineage>
        <taxon>Bacteria</taxon>
        <taxon>Bacillati</taxon>
        <taxon>Actinomycetota</taxon>
        <taxon>Actinomycetes</taxon>
        <taxon>Jiangellales</taxon>
        <taxon>Jiangellaceae</taxon>
        <taxon>Phytoactinopolyspora</taxon>
    </lineage>
</organism>
<feature type="transmembrane region" description="Helical" evidence="7">
    <location>
        <begin position="172"/>
        <end position="192"/>
    </location>
</feature>
<reference evidence="9 10" key="1">
    <citation type="submission" date="2020-02" db="EMBL/GenBank/DDBJ databases">
        <authorList>
            <person name="Li X.-J."/>
            <person name="Han X.-M."/>
        </authorList>
    </citation>
    <scope>NUCLEOTIDE SEQUENCE [LARGE SCALE GENOMIC DNA]</scope>
    <source>
        <strain evidence="9 10">CCTCC AB 2017055</strain>
    </source>
</reference>
<keyword evidence="4 7" id="KW-1133">Transmembrane helix</keyword>
<accession>A0A6L9SE42</accession>
<feature type="transmembrane region" description="Helical" evidence="7">
    <location>
        <begin position="248"/>
        <end position="270"/>
    </location>
</feature>
<evidence type="ECO:0000313" key="10">
    <source>
        <dbReference type="Proteomes" id="UP000475214"/>
    </source>
</evidence>
<keyword evidence="10" id="KW-1185">Reference proteome</keyword>
<comment type="subcellular location">
    <subcellularLocation>
        <location evidence="1">Cell membrane</location>
        <topology evidence="1">Multi-pass membrane protein</topology>
    </subcellularLocation>
</comment>
<evidence type="ECO:0000256" key="4">
    <source>
        <dbReference type="ARBA" id="ARBA00022989"/>
    </source>
</evidence>
<feature type="domain" description="Major facilitator superfamily (MFS) profile" evidence="8">
    <location>
        <begin position="14"/>
        <end position="426"/>
    </location>
</feature>
<keyword evidence="3 7" id="KW-0812">Transmembrane</keyword>
<dbReference type="EMBL" id="JAAGOA010000018">
    <property type="protein sequence ID" value="NEE02894.1"/>
    <property type="molecule type" value="Genomic_DNA"/>
</dbReference>
<feature type="transmembrane region" description="Helical" evidence="7">
    <location>
        <begin position="84"/>
        <end position="103"/>
    </location>
</feature>
<feature type="transmembrane region" description="Helical" evidence="7">
    <location>
        <begin position="143"/>
        <end position="166"/>
    </location>
</feature>
<proteinExistence type="predicted"/>
<feature type="transmembrane region" description="Helical" evidence="7">
    <location>
        <begin position="400"/>
        <end position="420"/>
    </location>
</feature>
<keyword evidence="5 7" id="KW-0472">Membrane</keyword>
<feature type="transmembrane region" description="Helical" evidence="7">
    <location>
        <begin position="17"/>
        <end position="36"/>
    </location>
</feature>
<feature type="transmembrane region" description="Helical" evidence="7">
    <location>
        <begin position="109"/>
        <end position="131"/>
    </location>
</feature>
<feature type="region of interest" description="Disordered" evidence="6">
    <location>
        <begin position="206"/>
        <end position="238"/>
    </location>
</feature>
<dbReference type="InterPro" id="IPR052983">
    <property type="entry name" value="MFS_Riboflavin_Transporter"/>
</dbReference>
<dbReference type="GO" id="GO:0005886">
    <property type="term" value="C:plasma membrane"/>
    <property type="evidence" value="ECO:0007669"/>
    <property type="project" value="UniProtKB-SubCell"/>
</dbReference>
<feature type="transmembrane region" description="Helical" evidence="7">
    <location>
        <begin position="48"/>
        <end position="72"/>
    </location>
</feature>
<dbReference type="PANTHER" id="PTHR43385:SF1">
    <property type="entry name" value="RIBOFLAVIN TRANSPORTER RIBJ"/>
    <property type="match status" value="1"/>
</dbReference>
<feature type="transmembrane region" description="Helical" evidence="7">
    <location>
        <begin position="313"/>
        <end position="331"/>
    </location>
</feature>
<evidence type="ECO:0000256" key="5">
    <source>
        <dbReference type="ARBA" id="ARBA00023136"/>
    </source>
</evidence>
<dbReference type="GO" id="GO:0022857">
    <property type="term" value="F:transmembrane transporter activity"/>
    <property type="evidence" value="ECO:0007669"/>
    <property type="project" value="InterPro"/>
</dbReference>
<sequence length="433" mass="45329">MHPAHPETLSRSGLRRVLATLCITVTVSYGVLYYAFPVLLTSIASTTGWSTTFLTAAFSGGLLLAAILGVPVGRWLDRHGPRTIMTGGSVIGTLALVLIAVAPNRPLFATGWVVAGAAMAAVFYPPAFTTLTRWYSRGERVRALTMLTLAAGLASTIFAPLTAFLLEHLGWGRTYLALAAILAAVTVPAHWWGLRGRWPGAAVDAVHGQGGRAEDGQRRHDQHEHDQHDRAERRPHDHPARISRSLPFLALATALGLTSLVAFAVIINLVPMMEERGMSTSTAALALGLGGFGQVIGRLCFPALTRWTGVRLRTALILLAVALTTALLGVLTTVTTLIGASIAAGIARGLVPLLQATAVSERWGTAHYGRLTGQLSAPITVTMALSPWFGSAIADLLGGYTAAFLALAGVGIVATAVSLLSAPRTQAGKAPAG</sequence>
<dbReference type="InterPro" id="IPR020846">
    <property type="entry name" value="MFS_dom"/>
</dbReference>
<evidence type="ECO:0000256" key="2">
    <source>
        <dbReference type="ARBA" id="ARBA00022448"/>
    </source>
</evidence>
<keyword evidence="2" id="KW-0813">Transport</keyword>
<dbReference type="InterPro" id="IPR036259">
    <property type="entry name" value="MFS_trans_sf"/>
</dbReference>
<dbReference type="CDD" id="cd17355">
    <property type="entry name" value="MFS_YcxA_like"/>
    <property type="match status" value="1"/>
</dbReference>
<evidence type="ECO:0000256" key="6">
    <source>
        <dbReference type="SAM" id="MobiDB-lite"/>
    </source>
</evidence>
<dbReference type="PANTHER" id="PTHR43385">
    <property type="entry name" value="RIBOFLAVIN TRANSPORTER RIBJ"/>
    <property type="match status" value="1"/>
</dbReference>
<dbReference type="PROSITE" id="PS50850">
    <property type="entry name" value="MFS"/>
    <property type="match status" value="1"/>
</dbReference>
<evidence type="ECO:0000256" key="7">
    <source>
        <dbReference type="SAM" id="Phobius"/>
    </source>
</evidence>
<feature type="transmembrane region" description="Helical" evidence="7">
    <location>
        <begin position="282"/>
        <end position="301"/>
    </location>
</feature>
<gene>
    <name evidence="9" type="ORF">G1H10_22270</name>
</gene>